<dbReference type="Gene3D" id="3.40.190.10">
    <property type="entry name" value="Periplasmic binding protein-like II"/>
    <property type="match status" value="2"/>
</dbReference>
<dbReference type="InterPro" id="IPR006059">
    <property type="entry name" value="SBP"/>
</dbReference>
<keyword evidence="5" id="KW-0449">Lipoprotein</keyword>
<feature type="compositionally biased region" description="Polar residues" evidence="6">
    <location>
        <begin position="1"/>
        <end position="10"/>
    </location>
</feature>
<dbReference type="PATRIC" id="fig|1178515.4.peg.3385"/>
<evidence type="ECO:0000313" key="7">
    <source>
        <dbReference type="EMBL" id="ANE48983.1"/>
    </source>
</evidence>
<evidence type="ECO:0008006" key="9">
    <source>
        <dbReference type="Google" id="ProtNLM"/>
    </source>
</evidence>
<dbReference type="PANTHER" id="PTHR43649:SF33">
    <property type="entry name" value="POLYGALACTURONAN_RHAMNOGALACTURONAN-BINDING PROTEIN YTCQ"/>
    <property type="match status" value="1"/>
</dbReference>
<keyword evidence="2" id="KW-0732">Signal</keyword>
<evidence type="ECO:0000256" key="1">
    <source>
        <dbReference type="ARBA" id="ARBA00022475"/>
    </source>
</evidence>
<dbReference type="KEGG" id="pswu:SY83_16840"/>
<feature type="region of interest" description="Disordered" evidence="6">
    <location>
        <begin position="1"/>
        <end position="22"/>
    </location>
</feature>
<evidence type="ECO:0000256" key="3">
    <source>
        <dbReference type="ARBA" id="ARBA00023136"/>
    </source>
</evidence>
<organism evidence="7 8">
    <name type="scientific">Paenibacillus swuensis</name>
    <dbReference type="NCBI Taxonomy" id="1178515"/>
    <lineage>
        <taxon>Bacteria</taxon>
        <taxon>Bacillati</taxon>
        <taxon>Bacillota</taxon>
        <taxon>Bacilli</taxon>
        <taxon>Bacillales</taxon>
        <taxon>Paenibacillaceae</taxon>
        <taxon>Paenibacillus</taxon>
    </lineage>
</organism>
<keyword evidence="1" id="KW-1003">Cell membrane</keyword>
<sequence length="500" mass="57064">MNEKVSGNSNVKEEEAPATAKYAASKDPIELRIHMHFNDREAFDDNWEAFKKAAEFTNVTLKGVAPKSASKSVEVFNLMMSSGDIPDIVQGERDPLEKFGKQGAFVPLNDLIDQHAPNIKKFLDSRLDVKRAITAGDGNIYFIPFIPEGDVAEGWFYRQDWLDKLKLQAPKTIDEFYNVMKAFKEKDPNGNGKADEVPIFDRNNANWMDHYLVLWDARRSMVIRDGNVGYGPLEPQFKTAVSSLAKWYKEGLIDKEIFTRGNKSRDIMLGDNVGGMTQDWFASTYKMNQAMKDKVPGLSLQAYAPPAGMDGKIREATRRDVIAGYGWSISSSSKYQEEAIKYFDFWFTEEGNRLNNFGIEGITYDMVDGAPKLRPEMLQGTLPDNLLKHGAFTQTFGLQEFDQELQNISPEAQKVMNEYRENKYSVELPPILKQENVDPKLLDEKTQRYQYVAEKLQKWILGAENIEDNYDEFVAQLKKMNIEEALKADQAAYEKYISVK</sequence>
<dbReference type="STRING" id="1178515.SY83_16840"/>
<keyword evidence="3" id="KW-0472">Membrane</keyword>
<dbReference type="EMBL" id="CP011388">
    <property type="protein sequence ID" value="ANE48983.1"/>
    <property type="molecule type" value="Genomic_DNA"/>
</dbReference>
<accession>A0A172TQD9</accession>
<dbReference type="Pfam" id="PF01547">
    <property type="entry name" value="SBP_bac_1"/>
    <property type="match status" value="1"/>
</dbReference>
<evidence type="ECO:0000256" key="6">
    <source>
        <dbReference type="SAM" id="MobiDB-lite"/>
    </source>
</evidence>
<name>A0A172TQD9_9BACL</name>
<keyword evidence="8" id="KW-1185">Reference proteome</keyword>
<dbReference type="PANTHER" id="PTHR43649">
    <property type="entry name" value="ARABINOSE-BINDING PROTEIN-RELATED"/>
    <property type="match status" value="1"/>
</dbReference>
<reference evidence="7 8" key="1">
    <citation type="submission" date="2015-01" db="EMBL/GenBank/DDBJ databases">
        <title>Paenibacillus swuensis/DY6/whole genome sequencing.</title>
        <authorList>
            <person name="Kim M.K."/>
            <person name="Srinivasan S."/>
            <person name="Lee J.-J."/>
        </authorList>
    </citation>
    <scope>NUCLEOTIDE SEQUENCE [LARGE SCALE GENOMIC DNA]</scope>
    <source>
        <strain evidence="7 8">DY6</strain>
    </source>
</reference>
<keyword evidence="4" id="KW-0564">Palmitate</keyword>
<evidence type="ECO:0000256" key="2">
    <source>
        <dbReference type="ARBA" id="ARBA00022729"/>
    </source>
</evidence>
<dbReference type="SUPFAM" id="SSF53850">
    <property type="entry name" value="Periplasmic binding protein-like II"/>
    <property type="match status" value="1"/>
</dbReference>
<dbReference type="AlphaFoldDB" id="A0A172TQD9"/>
<dbReference type="Proteomes" id="UP000076927">
    <property type="component" value="Chromosome"/>
</dbReference>
<proteinExistence type="predicted"/>
<protein>
    <recommendedName>
        <fullName evidence="9">ABC transporter substrate-binding protein</fullName>
    </recommendedName>
</protein>
<evidence type="ECO:0000313" key="8">
    <source>
        <dbReference type="Proteomes" id="UP000076927"/>
    </source>
</evidence>
<gene>
    <name evidence="7" type="ORF">SY83_16840</name>
</gene>
<evidence type="ECO:0000256" key="5">
    <source>
        <dbReference type="ARBA" id="ARBA00023288"/>
    </source>
</evidence>
<dbReference type="InterPro" id="IPR050490">
    <property type="entry name" value="Bact_solute-bd_prot1"/>
</dbReference>
<evidence type="ECO:0000256" key="4">
    <source>
        <dbReference type="ARBA" id="ARBA00023139"/>
    </source>
</evidence>